<sequence>MRSVEIPKNLIASIIIAIVSVVVICLLFLGNIANTNSFNFSSTTNSHRQAVLNDYLQTMTGILLEESPREISEKSTLFRAITQATLQELDPERKRYVIMFLHDANLLKISSKKQASLLLGANLVKANLQNLNLSSTDLRGANLRAADLRDTDLRGAILDSAKLTRSCYNIGTFFDKKFEPIAAGMKIVKESQGCS</sequence>
<evidence type="ECO:0000256" key="1">
    <source>
        <dbReference type="SAM" id="Phobius"/>
    </source>
</evidence>
<dbReference type="SUPFAM" id="SSF141571">
    <property type="entry name" value="Pentapeptide repeat-like"/>
    <property type="match status" value="1"/>
</dbReference>
<name>A0A951QKC9_9CYAN</name>
<protein>
    <submittedName>
        <fullName evidence="2">Pentapeptide repeat-containing protein</fullName>
    </submittedName>
</protein>
<reference evidence="2" key="2">
    <citation type="journal article" date="2022" name="Microbiol. Resour. Announc.">
        <title>Metagenome Sequencing to Explore Phylogenomics of Terrestrial Cyanobacteria.</title>
        <authorList>
            <person name="Ward R.D."/>
            <person name="Stajich J.E."/>
            <person name="Johansen J.R."/>
            <person name="Huntemann M."/>
            <person name="Clum A."/>
            <person name="Foster B."/>
            <person name="Foster B."/>
            <person name="Roux S."/>
            <person name="Palaniappan K."/>
            <person name="Varghese N."/>
            <person name="Mukherjee S."/>
            <person name="Reddy T.B.K."/>
            <person name="Daum C."/>
            <person name="Copeland A."/>
            <person name="Chen I.A."/>
            <person name="Ivanova N.N."/>
            <person name="Kyrpides N.C."/>
            <person name="Shapiro N."/>
            <person name="Eloe-Fadrosh E.A."/>
            <person name="Pietrasiak N."/>
        </authorList>
    </citation>
    <scope>NUCLEOTIDE SEQUENCE</scope>
    <source>
        <strain evidence="2">GSE-NOS-MK-12-04C</strain>
    </source>
</reference>
<dbReference type="InterPro" id="IPR001646">
    <property type="entry name" value="5peptide_repeat"/>
</dbReference>
<proteinExistence type="predicted"/>
<dbReference type="Proteomes" id="UP000729701">
    <property type="component" value="Unassembled WGS sequence"/>
</dbReference>
<reference evidence="2" key="1">
    <citation type="submission" date="2021-05" db="EMBL/GenBank/DDBJ databases">
        <authorList>
            <person name="Pietrasiak N."/>
            <person name="Ward R."/>
            <person name="Stajich J.E."/>
            <person name="Kurbessoian T."/>
        </authorList>
    </citation>
    <scope>NUCLEOTIDE SEQUENCE</scope>
    <source>
        <strain evidence="2">GSE-NOS-MK-12-04C</strain>
    </source>
</reference>
<organism evidence="2 3">
    <name type="scientific">Cyanomargarita calcarea GSE-NOS-MK-12-04C</name>
    <dbReference type="NCBI Taxonomy" id="2839659"/>
    <lineage>
        <taxon>Bacteria</taxon>
        <taxon>Bacillati</taxon>
        <taxon>Cyanobacteriota</taxon>
        <taxon>Cyanophyceae</taxon>
        <taxon>Nostocales</taxon>
        <taxon>Cyanomargaritaceae</taxon>
        <taxon>Cyanomargarita</taxon>
    </lineage>
</organism>
<evidence type="ECO:0000313" key="3">
    <source>
        <dbReference type="Proteomes" id="UP000729701"/>
    </source>
</evidence>
<dbReference type="AlphaFoldDB" id="A0A951QKC9"/>
<gene>
    <name evidence="2" type="ORF">KME60_08605</name>
</gene>
<accession>A0A951QKC9</accession>
<keyword evidence="1" id="KW-0812">Transmembrane</keyword>
<evidence type="ECO:0000313" key="2">
    <source>
        <dbReference type="EMBL" id="MBW4667475.1"/>
    </source>
</evidence>
<dbReference type="EMBL" id="JAHHGZ010000007">
    <property type="protein sequence ID" value="MBW4667475.1"/>
    <property type="molecule type" value="Genomic_DNA"/>
</dbReference>
<dbReference type="Gene3D" id="2.160.20.80">
    <property type="entry name" value="E3 ubiquitin-protein ligase SopA"/>
    <property type="match status" value="1"/>
</dbReference>
<feature type="transmembrane region" description="Helical" evidence="1">
    <location>
        <begin position="12"/>
        <end position="33"/>
    </location>
</feature>
<keyword evidence="1" id="KW-0472">Membrane</keyword>
<dbReference type="Pfam" id="PF00805">
    <property type="entry name" value="Pentapeptide"/>
    <property type="match status" value="1"/>
</dbReference>
<comment type="caution">
    <text evidence="2">The sequence shown here is derived from an EMBL/GenBank/DDBJ whole genome shotgun (WGS) entry which is preliminary data.</text>
</comment>
<keyword evidence="1" id="KW-1133">Transmembrane helix</keyword>